<evidence type="ECO:0000313" key="3">
    <source>
        <dbReference type="Proteomes" id="UP000053766"/>
    </source>
</evidence>
<gene>
    <name evidence="2" type="ORF">DICVIV_10772</name>
</gene>
<dbReference type="OrthoDB" id="9989112at2759"/>
<dbReference type="STRING" id="29172.A0A0D8XHL9"/>
<evidence type="ECO:0000256" key="1">
    <source>
        <dbReference type="SAM" id="MobiDB-lite"/>
    </source>
</evidence>
<name>A0A0D8XHL9_DICVI</name>
<protein>
    <recommendedName>
        <fullName evidence="4">Ras family protein</fullName>
    </recommendedName>
</protein>
<reference evidence="3" key="2">
    <citation type="journal article" date="2016" name="Sci. Rep.">
        <title>Dictyocaulus viviparus genome, variome and transcriptome elucidate lungworm biology and support future intervention.</title>
        <authorList>
            <person name="McNulty S.N."/>
            <person name="Strube C."/>
            <person name="Rosa B.A."/>
            <person name="Martin J.C."/>
            <person name="Tyagi R."/>
            <person name="Choi Y.J."/>
            <person name="Wang Q."/>
            <person name="Hallsworth Pepin K."/>
            <person name="Zhang X."/>
            <person name="Ozersky P."/>
            <person name="Wilson R.K."/>
            <person name="Sternberg P.W."/>
            <person name="Gasser R.B."/>
            <person name="Mitreva M."/>
        </authorList>
    </citation>
    <scope>NUCLEOTIDE SEQUENCE [LARGE SCALE GENOMIC DNA]</scope>
    <source>
        <strain evidence="3">HannoverDv2000</strain>
    </source>
</reference>
<dbReference type="SUPFAM" id="SSF52540">
    <property type="entry name" value="P-loop containing nucleoside triphosphate hydrolases"/>
    <property type="match status" value="1"/>
</dbReference>
<dbReference type="InterPro" id="IPR027417">
    <property type="entry name" value="P-loop_NTPase"/>
</dbReference>
<dbReference type="Pfam" id="PF00071">
    <property type="entry name" value="Ras"/>
    <property type="match status" value="1"/>
</dbReference>
<feature type="compositionally biased region" description="Polar residues" evidence="1">
    <location>
        <begin position="1"/>
        <end position="12"/>
    </location>
</feature>
<reference evidence="2 3" key="1">
    <citation type="submission" date="2013-11" db="EMBL/GenBank/DDBJ databases">
        <title>Draft genome of the bovine lungworm Dictyocaulus viviparus.</title>
        <authorList>
            <person name="Mitreva M."/>
        </authorList>
    </citation>
    <scope>NUCLEOTIDE SEQUENCE [LARGE SCALE GENOMIC DNA]</scope>
    <source>
        <strain evidence="2 3">HannoverDv2000</strain>
    </source>
</reference>
<dbReference type="Proteomes" id="UP000053766">
    <property type="component" value="Unassembled WGS sequence"/>
</dbReference>
<keyword evidence="3" id="KW-1185">Reference proteome</keyword>
<accession>A0A0D8XHL9</accession>
<organism evidence="2 3">
    <name type="scientific">Dictyocaulus viviparus</name>
    <name type="common">Bovine lungworm</name>
    <dbReference type="NCBI Taxonomy" id="29172"/>
    <lineage>
        <taxon>Eukaryota</taxon>
        <taxon>Metazoa</taxon>
        <taxon>Ecdysozoa</taxon>
        <taxon>Nematoda</taxon>
        <taxon>Chromadorea</taxon>
        <taxon>Rhabditida</taxon>
        <taxon>Rhabditina</taxon>
        <taxon>Rhabditomorpha</taxon>
        <taxon>Strongyloidea</taxon>
        <taxon>Metastrongylidae</taxon>
        <taxon>Dictyocaulus</taxon>
    </lineage>
</organism>
<dbReference type="AlphaFoldDB" id="A0A0D8XHL9"/>
<dbReference type="GO" id="GO:0003924">
    <property type="term" value="F:GTPase activity"/>
    <property type="evidence" value="ECO:0007669"/>
    <property type="project" value="InterPro"/>
</dbReference>
<evidence type="ECO:0000313" key="2">
    <source>
        <dbReference type="EMBL" id="KJH43212.1"/>
    </source>
</evidence>
<dbReference type="GO" id="GO:0005525">
    <property type="term" value="F:GTP binding"/>
    <property type="evidence" value="ECO:0007669"/>
    <property type="project" value="InterPro"/>
</dbReference>
<proteinExistence type="predicted"/>
<sequence>MMTLGSWMQMTNKRPPKDDSNLPTYRLVVIGDGGVGKSSLTIQFFQRRLCSDLLQKDCATTAWVDNILVFYPTELIVLLPKAIDNKD</sequence>
<dbReference type="EMBL" id="KN716581">
    <property type="protein sequence ID" value="KJH43212.1"/>
    <property type="molecule type" value="Genomic_DNA"/>
</dbReference>
<evidence type="ECO:0008006" key="4">
    <source>
        <dbReference type="Google" id="ProtNLM"/>
    </source>
</evidence>
<feature type="region of interest" description="Disordered" evidence="1">
    <location>
        <begin position="1"/>
        <end position="20"/>
    </location>
</feature>
<dbReference type="InterPro" id="IPR001806">
    <property type="entry name" value="Small_GTPase"/>
</dbReference>
<dbReference type="Gene3D" id="3.40.50.300">
    <property type="entry name" value="P-loop containing nucleotide triphosphate hydrolases"/>
    <property type="match status" value="1"/>
</dbReference>